<organism evidence="8 9">
    <name type="scientific">Sphaerosporella brunnea</name>
    <dbReference type="NCBI Taxonomy" id="1250544"/>
    <lineage>
        <taxon>Eukaryota</taxon>
        <taxon>Fungi</taxon>
        <taxon>Dikarya</taxon>
        <taxon>Ascomycota</taxon>
        <taxon>Pezizomycotina</taxon>
        <taxon>Pezizomycetes</taxon>
        <taxon>Pezizales</taxon>
        <taxon>Pyronemataceae</taxon>
        <taxon>Sphaerosporella</taxon>
    </lineage>
</organism>
<protein>
    <recommendedName>
        <fullName evidence="7">Prolyl 4-hydroxylase alpha subunit domain-containing protein</fullName>
    </recommendedName>
</protein>
<accession>A0A5J5ELJ8</accession>
<dbReference type="InterPro" id="IPR045054">
    <property type="entry name" value="P4HA-like"/>
</dbReference>
<dbReference type="InterPro" id="IPR006620">
    <property type="entry name" value="Pro_4_hyd_alph"/>
</dbReference>
<evidence type="ECO:0000256" key="3">
    <source>
        <dbReference type="ARBA" id="ARBA00022964"/>
    </source>
</evidence>
<keyword evidence="2" id="KW-0479">Metal-binding</keyword>
<sequence>MPPKKQQLNSKKKAAHLVTPAAGATPAPPQQSVSWPALTPLLPPSDLQLEEVLPEQILTIPKFFTSTLCKTYVNFLQKSVSLTTTPGKPKRGEAVRVNDRLQIQDPAFADVLWNQSGLKDVVSREDPSLWGGKVVGLNPNIRIYRYGTGQFFDKHYDDANQIVVSDVACRTTWTLLIYLTGAVDGVVGGETVFYTEASKTKKSEEVVVNLEKGLAVLHKHGRDCMLHEGRLVTNDGGVGKWVLRSDLAVKR</sequence>
<gene>
    <name evidence="8" type="ORF">FN846DRAFT_964794</name>
</gene>
<keyword evidence="9" id="KW-1185">Reference proteome</keyword>
<dbReference type="GO" id="GO:0004656">
    <property type="term" value="F:procollagen-proline 4-dioxygenase activity"/>
    <property type="evidence" value="ECO:0007669"/>
    <property type="project" value="TreeGrafter"/>
</dbReference>
<feature type="domain" description="Prolyl 4-hydroxylase alpha subunit" evidence="7">
    <location>
        <begin position="55"/>
        <end position="248"/>
    </location>
</feature>
<dbReference type="OrthoDB" id="69177at2759"/>
<dbReference type="InParanoid" id="A0A5J5ELJ8"/>
<keyword evidence="4" id="KW-0560">Oxidoreductase</keyword>
<keyword evidence="5" id="KW-0408">Iron</keyword>
<comment type="cofactor">
    <cofactor evidence="1">
        <name>L-ascorbate</name>
        <dbReference type="ChEBI" id="CHEBI:38290"/>
    </cofactor>
</comment>
<name>A0A5J5ELJ8_9PEZI</name>
<evidence type="ECO:0000256" key="2">
    <source>
        <dbReference type="ARBA" id="ARBA00022723"/>
    </source>
</evidence>
<dbReference type="GO" id="GO:0005506">
    <property type="term" value="F:iron ion binding"/>
    <property type="evidence" value="ECO:0007669"/>
    <property type="project" value="InterPro"/>
</dbReference>
<dbReference type="EMBL" id="VXIS01000207">
    <property type="protein sequence ID" value="KAA8896788.1"/>
    <property type="molecule type" value="Genomic_DNA"/>
</dbReference>
<proteinExistence type="predicted"/>
<evidence type="ECO:0000256" key="1">
    <source>
        <dbReference type="ARBA" id="ARBA00001961"/>
    </source>
</evidence>
<dbReference type="SMART" id="SM00702">
    <property type="entry name" value="P4Hc"/>
    <property type="match status" value="1"/>
</dbReference>
<feature type="region of interest" description="Disordered" evidence="6">
    <location>
        <begin position="1"/>
        <end position="34"/>
    </location>
</feature>
<dbReference type="GO" id="GO:0031418">
    <property type="term" value="F:L-ascorbic acid binding"/>
    <property type="evidence" value="ECO:0007669"/>
    <property type="project" value="InterPro"/>
</dbReference>
<dbReference type="PANTHER" id="PTHR10869">
    <property type="entry name" value="PROLYL 4-HYDROXYLASE ALPHA SUBUNIT"/>
    <property type="match status" value="1"/>
</dbReference>
<evidence type="ECO:0000256" key="6">
    <source>
        <dbReference type="SAM" id="MobiDB-lite"/>
    </source>
</evidence>
<dbReference type="GO" id="GO:0005783">
    <property type="term" value="C:endoplasmic reticulum"/>
    <property type="evidence" value="ECO:0007669"/>
    <property type="project" value="TreeGrafter"/>
</dbReference>
<evidence type="ECO:0000259" key="7">
    <source>
        <dbReference type="SMART" id="SM00702"/>
    </source>
</evidence>
<dbReference type="PANTHER" id="PTHR10869:SF236">
    <property type="entry name" value="PROLYL 4-HYDROXYLASE ALPHA SUBUNIT DOMAIN-CONTAINING PROTEIN"/>
    <property type="match status" value="1"/>
</dbReference>
<evidence type="ECO:0000256" key="5">
    <source>
        <dbReference type="ARBA" id="ARBA00023004"/>
    </source>
</evidence>
<evidence type="ECO:0000313" key="9">
    <source>
        <dbReference type="Proteomes" id="UP000326924"/>
    </source>
</evidence>
<dbReference type="InterPro" id="IPR044862">
    <property type="entry name" value="Pro_4_hyd_alph_FE2OG_OXY"/>
</dbReference>
<dbReference type="Pfam" id="PF13640">
    <property type="entry name" value="2OG-FeII_Oxy_3"/>
    <property type="match status" value="1"/>
</dbReference>
<dbReference type="Proteomes" id="UP000326924">
    <property type="component" value="Unassembled WGS sequence"/>
</dbReference>
<evidence type="ECO:0000256" key="4">
    <source>
        <dbReference type="ARBA" id="ARBA00023002"/>
    </source>
</evidence>
<dbReference type="AlphaFoldDB" id="A0A5J5ELJ8"/>
<keyword evidence="3" id="KW-0223">Dioxygenase</keyword>
<comment type="caution">
    <text evidence="8">The sequence shown here is derived from an EMBL/GenBank/DDBJ whole genome shotgun (WGS) entry which is preliminary data.</text>
</comment>
<reference evidence="8 9" key="1">
    <citation type="submission" date="2019-09" db="EMBL/GenBank/DDBJ databases">
        <title>Draft genome of the ectomycorrhizal ascomycete Sphaerosporella brunnea.</title>
        <authorList>
            <consortium name="DOE Joint Genome Institute"/>
            <person name="Benucci G.M."/>
            <person name="Marozzi G."/>
            <person name="Antonielli L."/>
            <person name="Sanchez S."/>
            <person name="Marco P."/>
            <person name="Wang X."/>
            <person name="Falini L.B."/>
            <person name="Barry K."/>
            <person name="Haridas S."/>
            <person name="Lipzen A."/>
            <person name="Labutti K."/>
            <person name="Grigoriev I.V."/>
            <person name="Murat C."/>
            <person name="Martin F."/>
            <person name="Albertini E."/>
            <person name="Donnini D."/>
            <person name="Bonito G."/>
        </authorList>
    </citation>
    <scope>NUCLEOTIDE SEQUENCE [LARGE SCALE GENOMIC DNA]</scope>
    <source>
        <strain evidence="8 9">Sb_GMNB300</strain>
    </source>
</reference>
<dbReference type="Gene3D" id="2.60.120.620">
    <property type="entry name" value="q2cbj1_9rhob like domain"/>
    <property type="match status" value="1"/>
</dbReference>
<evidence type="ECO:0000313" key="8">
    <source>
        <dbReference type="EMBL" id="KAA8896788.1"/>
    </source>
</evidence>